<dbReference type="EMBL" id="JACXAI010000001">
    <property type="protein sequence ID" value="MBD1378758.1"/>
    <property type="molecule type" value="Genomic_DNA"/>
</dbReference>
<gene>
    <name evidence="2" type="primary">prli42</name>
    <name evidence="2" type="ORF">IC621_00820</name>
</gene>
<dbReference type="AlphaFoldDB" id="A0A926NEY0"/>
<sequence>MPRKFQKLIVYLMIATMLLTSLLAGASIFL</sequence>
<keyword evidence="3" id="KW-1185">Reference proteome</keyword>
<reference evidence="2" key="1">
    <citation type="submission" date="2020-09" db="EMBL/GenBank/DDBJ databases">
        <title>A novel bacterium of genus Bacillus, isolated from South China Sea.</title>
        <authorList>
            <person name="Huang H."/>
            <person name="Mo K."/>
            <person name="Hu Y."/>
        </authorList>
    </citation>
    <scope>NUCLEOTIDE SEQUENCE</scope>
    <source>
        <strain evidence="2">IB182487</strain>
    </source>
</reference>
<dbReference type="Proteomes" id="UP000626844">
    <property type="component" value="Unassembled WGS sequence"/>
</dbReference>
<proteinExistence type="predicted"/>
<feature type="transmembrane region" description="Helical" evidence="1">
    <location>
        <begin position="9"/>
        <end position="29"/>
    </location>
</feature>
<protein>
    <submittedName>
        <fullName evidence="2">Stressosome-associated protein Prli42</fullName>
    </submittedName>
</protein>
<keyword evidence="1" id="KW-0472">Membrane</keyword>
<evidence type="ECO:0000313" key="3">
    <source>
        <dbReference type="Proteomes" id="UP000626844"/>
    </source>
</evidence>
<dbReference type="InterPro" id="IPR049722">
    <property type="entry name" value="Prli42-like"/>
</dbReference>
<organism evidence="2 3">
    <name type="scientific">Metabacillus arenae</name>
    <dbReference type="NCBI Taxonomy" id="2771434"/>
    <lineage>
        <taxon>Bacteria</taxon>
        <taxon>Bacillati</taxon>
        <taxon>Bacillota</taxon>
        <taxon>Bacilli</taxon>
        <taxon>Bacillales</taxon>
        <taxon>Bacillaceae</taxon>
        <taxon>Metabacillus</taxon>
    </lineage>
</organism>
<comment type="caution">
    <text evidence="2">The sequence shown here is derived from an EMBL/GenBank/DDBJ whole genome shotgun (WGS) entry which is preliminary data.</text>
</comment>
<dbReference type="RefSeq" id="WP_191154774.1">
    <property type="nucleotide sequence ID" value="NZ_JACXAI010000001.1"/>
</dbReference>
<dbReference type="NCBIfam" id="NF033880">
    <property type="entry name" value="Prli42"/>
    <property type="match status" value="1"/>
</dbReference>
<keyword evidence="1" id="KW-1133">Transmembrane helix</keyword>
<keyword evidence="1" id="KW-0812">Transmembrane</keyword>
<evidence type="ECO:0000256" key="1">
    <source>
        <dbReference type="SAM" id="Phobius"/>
    </source>
</evidence>
<evidence type="ECO:0000313" key="2">
    <source>
        <dbReference type="EMBL" id="MBD1378758.1"/>
    </source>
</evidence>
<name>A0A926NEY0_9BACI</name>
<accession>A0A926NEY0</accession>